<dbReference type="PANTHER" id="PTHR38693:SF1">
    <property type="entry name" value="UBIQUINONE BIOSYNTHESIS ACCESSORY FACTOR UBIJ"/>
    <property type="match status" value="1"/>
</dbReference>
<protein>
    <submittedName>
        <fullName evidence="3">Sterol-binding protein</fullName>
    </submittedName>
</protein>
<evidence type="ECO:0000313" key="4">
    <source>
        <dbReference type="Proteomes" id="UP000243361"/>
    </source>
</evidence>
<comment type="caution">
    <text evidence="3">The sequence shown here is derived from an EMBL/GenBank/DDBJ whole genome shotgun (WGS) entry which is preliminary data.</text>
</comment>
<dbReference type="HAMAP" id="MF_02215">
    <property type="entry name" value="UbiJ"/>
    <property type="match status" value="1"/>
</dbReference>
<keyword evidence="1" id="KW-0175">Coiled coil</keyword>
<dbReference type="Pfam" id="PF02036">
    <property type="entry name" value="SCP2"/>
    <property type="match status" value="1"/>
</dbReference>
<dbReference type="InterPro" id="IPR003033">
    <property type="entry name" value="SCP2_sterol-bd_dom"/>
</dbReference>
<keyword evidence="4" id="KW-1185">Reference proteome</keyword>
<evidence type="ECO:0000313" key="3">
    <source>
        <dbReference type="EMBL" id="OQX32934.1"/>
    </source>
</evidence>
<dbReference type="EMBL" id="MUIE01000349">
    <property type="protein sequence ID" value="OQX32934.1"/>
    <property type="molecule type" value="Genomic_DNA"/>
</dbReference>
<accession>A0A657PIN6</accession>
<gene>
    <name evidence="3" type="ORF">B0D84_05350</name>
</gene>
<dbReference type="InterPro" id="IPR038989">
    <property type="entry name" value="UbiJ"/>
</dbReference>
<dbReference type="SUPFAM" id="SSF55718">
    <property type="entry name" value="SCP-like"/>
    <property type="match status" value="1"/>
</dbReference>
<feature type="coiled-coil region" evidence="1">
    <location>
        <begin position="170"/>
        <end position="197"/>
    </location>
</feature>
<proteinExistence type="inferred from homology"/>
<dbReference type="Proteomes" id="UP000243361">
    <property type="component" value="Unassembled WGS sequence"/>
</dbReference>
<evidence type="ECO:0000256" key="1">
    <source>
        <dbReference type="SAM" id="Coils"/>
    </source>
</evidence>
<sequence>ALAYAGLEEALNRYLDLDPATRREIAALHGRVIAFELTGLGHTLYLVPGPDRLRVLARYEGEPDCTLRGTPLALAALRDPRGGPGELFAGRVEMSGDTQLAHRFGRILAAIDIDWEEQLARYTGDLIAHELGNLARGASRWGERSLRTLGLDLQEYLQEEIALLPGRPEIERFLGGVDRLRDDVERLQARIERLTQPAEGASE</sequence>
<organism evidence="3 4">
    <name type="scientific">Candidatus Sedimenticola endophacoides</name>
    <dbReference type="NCBI Taxonomy" id="2548426"/>
    <lineage>
        <taxon>Bacteria</taxon>
        <taxon>Pseudomonadati</taxon>
        <taxon>Pseudomonadota</taxon>
        <taxon>Gammaproteobacteria</taxon>
        <taxon>Chromatiales</taxon>
        <taxon>Sedimenticolaceae</taxon>
        <taxon>Sedimenticola</taxon>
    </lineage>
</organism>
<dbReference type="GO" id="GO:0006744">
    <property type="term" value="P:ubiquinone biosynthetic process"/>
    <property type="evidence" value="ECO:0007669"/>
    <property type="project" value="InterPro"/>
</dbReference>
<feature type="domain" description="SCP2" evidence="2">
    <location>
        <begin position="11"/>
        <end position="108"/>
    </location>
</feature>
<dbReference type="PANTHER" id="PTHR38693">
    <property type="entry name" value="UBIQUINONE BIOSYNTHESIS PROTEIN UBIJ"/>
    <property type="match status" value="1"/>
</dbReference>
<feature type="non-terminal residue" evidence="3">
    <location>
        <position position="1"/>
    </location>
</feature>
<dbReference type="AlphaFoldDB" id="A0A657PIN6"/>
<evidence type="ECO:0000259" key="2">
    <source>
        <dbReference type="Pfam" id="PF02036"/>
    </source>
</evidence>
<reference evidence="3" key="1">
    <citation type="submission" date="2017-02" db="EMBL/GenBank/DDBJ databases">
        <title>Novel co-symbiosis in the unique lucinid bivalve Phacoides pectinatus.</title>
        <authorList>
            <person name="Lim S.J."/>
            <person name="Davis B.G."/>
            <person name="Gill D.E."/>
            <person name="Engel A.S."/>
            <person name="Anderson L.C."/>
            <person name="Campbell B.J."/>
        </authorList>
    </citation>
    <scope>NUCLEOTIDE SEQUENCE [LARGE SCALE GENOMIC DNA]</scope>
    <source>
        <strain evidence="3">LUC13016_P6</strain>
    </source>
</reference>
<name>A0A657PIN6_9GAMM</name>
<dbReference type="InterPro" id="IPR036527">
    <property type="entry name" value="SCP2_sterol-bd_dom_sf"/>
</dbReference>